<name>U5DGL5_9CHRO</name>
<proteinExistence type="predicted"/>
<dbReference type="GO" id="GO:0005975">
    <property type="term" value="P:carbohydrate metabolic process"/>
    <property type="evidence" value="ECO:0007669"/>
    <property type="project" value="InterPro"/>
</dbReference>
<dbReference type="PROSITE" id="PS51677">
    <property type="entry name" value="NODB"/>
    <property type="match status" value="1"/>
</dbReference>
<feature type="transmembrane region" description="Helical" evidence="1">
    <location>
        <begin position="290"/>
        <end position="309"/>
    </location>
</feature>
<dbReference type="RefSeq" id="WP_022608192.1">
    <property type="nucleotide sequence ID" value="NZ_ASSJ01000070.1"/>
</dbReference>
<dbReference type="SUPFAM" id="SSF88713">
    <property type="entry name" value="Glycoside hydrolase/deacetylase"/>
    <property type="match status" value="1"/>
</dbReference>
<dbReference type="InterPro" id="IPR003675">
    <property type="entry name" value="Rce1/LyrA-like_dom"/>
</dbReference>
<dbReference type="GO" id="GO:0004175">
    <property type="term" value="F:endopeptidase activity"/>
    <property type="evidence" value="ECO:0007669"/>
    <property type="project" value="UniProtKB-ARBA"/>
</dbReference>
<dbReference type="AlphaFoldDB" id="U5DGL5"/>
<feature type="domain" description="NodB homology" evidence="2">
    <location>
        <begin position="62"/>
        <end position="247"/>
    </location>
</feature>
<dbReference type="STRING" id="582515.KR51_00027330"/>
<dbReference type="PATRIC" id="fig|582515.4.peg.3072"/>
<keyword evidence="1" id="KW-0812">Transmembrane</keyword>
<dbReference type="GO" id="GO:0006508">
    <property type="term" value="P:proteolysis"/>
    <property type="evidence" value="ECO:0007669"/>
    <property type="project" value="UniProtKB-KW"/>
</dbReference>
<feature type="transmembrane region" description="Helical" evidence="1">
    <location>
        <begin position="412"/>
        <end position="434"/>
    </location>
</feature>
<keyword evidence="1" id="KW-1133">Transmembrane helix</keyword>
<dbReference type="Proteomes" id="UP000016960">
    <property type="component" value="Unassembled WGS sequence"/>
</dbReference>
<keyword evidence="1" id="KW-0472">Membrane</keyword>
<evidence type="ECO:0000313" key="4">
    <source>
        <dbReference type="Proteomes" id="UP000016960"/>
    </source>
</evidence>
<dbReference type="GO" id="GO:0016810">
    <property type="term" value="F:hydrolase activity, acting on carbon-nitrogen (but not peptide) bonds"/>
    <property type="evidence" value="ECO:0007669"/>
    <property type="project" value="InterPro"/>
</dbReference>
<dbReference type="eggNOG" id="COG0726">
    <property type="taxonomic scope" value="Bacteria"/>
</dbReference>
<dbReference type="InParanoid" id="U5DGL5"/>
<gene>
    <name evidence="3" type="ORF">KR51_00027330</name>
</gene>
<keyword evidence="4" id="KW-1185">Reference proteome</keyword>
<evidence type="ECO:0000256" key="1">
    <source>
        <dbReference type="SAM" id="Phobius"/>
    </source>
</evidence>
<dbReference type="InterPro" id="IPR002509">
    <property type="entry name" value="NODB_dom"/>
</dbReference>
<evidence type="ECO:0000313" key="3">
    <source>
        <dbReference type="EMBL" id="ERN40746.1"/>
    </source>
</evidence>
<organism evidence="3 4">
    <name type="scientific">Rubidibacter lacunae KORDI 51-2</name>
    <dbReference type="NCBI Taxonomy" id="582515"/>
    <lineage>
        <taxon>Bacteria</taxon>
        <taxon>Bacillati</taxon>
        <taxon>Cyanobacteriota</taxon>
        <taxon>Cyanophyceae</taxon>
        <taxon>Oscillatoriophycideae</taxon>
        <taxon>Chroococcales</taxon>
        <taxon>Aphanothecaceae</taxon>
        <taxon>Rubidibacter</taxon>
    </lineage>
</organism>
<accession>U5DGL5</accession>
<reference evidence="3 4" key="1">
    <citation type="submission" date="2013-05" db="EMBL/GenBank/DDBJ databases">
        <title>Draft genome sequence of Rubidibacter lacunae KORDI 51-2.</title>
        <authorList>
            <person name="Choi D.H."/>
            <person name="Noh J.H."/>
            <person name="Kwon K.-K."/>
            <person name="Lee J.-H."/>
            <person name="Ryu J.-Y."/>
        </authorList>
    </citation>
    <scope>NUCLEOTIDE SEQUENCE [LARGE SCALE GENOMIC DNA]</scope>
    <source>
        <strain evidence="3 4">KORDI 51-2</strain>
    </source>
</reference>
<dbReference type="PANTHER" id="PTHR10587">
    <property type="entry name" value="GLYCOSYL TRANSFERASE-RELATED"/>
    <property type="match status" value="1"/>
</dbReference>
<dbReference type="OrthoDB" id="9806342at2"/>
<dbReference type="Pfam" id="PF02517">
    <property type="entry name" value="Rce1-like"/>
    <property type="match status" value="1"/>
</dbReference>
<protein>
    <submittedName>
        <fullName evidence="3">Putative protease of the Abi (CAAX) family</fullName>
    </submittedName>
</protein>
<keyword evidence="3" id="KW-0378">Hydrolase</keyword>
<dbReference type="InterPro" id="IPR050248">
    <property type="entry name" value="Polysacc_deacetylase_ArnD"/>
</dbReference>
<evidence type="ECO:0000259" key="2">
    <source>
        <dbReference type="PROSITE" id="PS51677"/>
    </source>
</evidence>
<dbReference type="InterPro" id="IPR011330">
    <property type="entry name" value="Glyco_hydro/deAcase_b/a-brl"/>
</dbReference>
<dbReference type="GO" id="GO:0080120">
    <property type="term" value="P:CAAX-box protein maturation"/>
    <property type="evidence" value="ECO:0007669"/>
    <property type="project" value="UniProtKB-ARBA"/>
</dbReference>
<comment type="caution">
    <text evidence="3">The sequence shown here is derived from an EMBL/GenBank/DDBJ whole genome shotgun (WGS) entry which is preliminary data.</text>
</comment>
<feature type="transmembrane region" description="Helical" evidence="1">
    <location>
        <begin position="368"/>
        <end position="391"/>
    </location>
</feature>
<keyword evidence="3" id="KW-0645">Protease</keyword>
<dbReference type="Pfam" id="PF01522">
    <property type="entry name" value="Polysacc_deac_1"/>
    <property type="match status" value="1"/>
</dbReference>
<dbReference type="EMBL" id="ASSJ01000070">
    <property type="protein sequence ID" value="ERN40746.1"/>
    <property type="molecule type" value="Genomic_DNA"/>
</dbReference>
<dbReference type="PANTHER" id="PTHR10587:SF137">
    <property type="entry name" value="4-DEOXY-4-FORMAMIDO-L-ARABINOSE-PHOSPHOUNDECAPRENOL DEFORMYLASE ARND-RELATED"/>
    <property type="match status" value="1"/>
</dbReference>
<sequence>MRSARQQGIRTRIPPWSKRILALGAVCIAIVAILVTQPHWAVRPLAPFICPSAIYAFETDTPAIALTIDDTPNADPAITTAILDLLAAEHVRATFFVIADNITPANRPLLKRMATEHEIGNHLATDNRSIALGSAAFAAEVERFEVGLANLSHPRWLRPGGGFCDRVMAEIARDRGYELALASVWPYDTFGLLSQRRWFPAFATWQLGWGDRSGAILVLHDGGKRGAQTLAVLKQVLAQFEDNYRFVTLSDLAAASNSKVEVATEPLPNWLEFYYRRLLLGVITPPPSSAWRGLVLFVWLPAAGVWLWLGFRSGWLTVELAIPRGRGLSSIGFFLWTPIRVFFVPSFAEECLMRGLLLPSAAELANGAIAAPTAAQLFAQCLGSLAIYVFSHPLVGALIDRLSRNPDSNYGATFRQPVFLVSVAVLGSASTVTFLETHSLWPPVLIHALVVSIWLLFLGGDRQLNGKPRFKQVRSI</sequence>
<dbReference type="eggNOG" id="COG4449">
    <property type="taxonomic scope" value="Bacteria"/>
</dbReference>
<feature type="transmembrane region" description="Helical" evidence="1">
    <location>
        <begin position="440"/>
        <end position="459"/>
    </location>
</feature>
<feature type="transmembrane region" description="Helical" evidence="1">
    <location>
        <begin position="330"/>
        <end position="348"/>
    </location>
</feature>
<feature type="transmembrane region" description="Helical" evidence="1">
    <location>
        <begin position="20"/>
        <end position="40"/>
    </location>
</feature>
<dbReference type="Gene3D" id="3.20.20.370">
    <property type="entry name" value="Glycoside hydrolase/deacetylase"/>
    <property type="match status" value="1"/>
</dbReference>